<dbReference type="Gene3D" id="3.20.20.140">
    <property type="entry name" value="Metal-dependent hydrolases"/>
    <property type="match status" value="1"/>
</dbReference>
<organism evidence="1 2">
    <name type="scientific">Flexivirga alba</name>
    <dbReference type="NCBI Taxonomy" id="702742"/>
    <lineage>
        <taxon>Bacteria</taxon>
        <taxon>Bacillati</taxon>
        <taxon>Actinomycetota</taxon>
        <taxon>Actinomycetes</taxon>
        <taxon>Micrococcales</taxon>
        <taxon>Dermacoccaceae</taxon>
        <taxon>Flexivirga</taxon>
    </lineage>
</organism>
<dbReference type="PROSITE" id="PS51365">
    <property type="entry name" value="RENAL_DIPEPTIDASE_2"/>
    <property type="match status" value="1"/>
</dbReference>
<accession>A0ABW2AJ46</accession>
<protein>
    <submittedName>
        <fullName evidence="1">Dipeptidase</fullName>
    </submittedName>
</protein>
<sequence>MTAHALAHIKSLLEQHPLIDGHNDLPWCARQGVGYDFNQLDIGADTSGRNHTDIPRLREGHVGAQFWSVFVPSNLPGGTAVTATLEQIDAVHQMIARYGDDFGLARTADEVEAVFASGRIASLLGAEGGQSIDSSLATLRMLHVLGVRYMTLTHNDNNPWADSATDVPANHGLSVFGRAVVGEMNRIGMMVDLSHVSADTMRDALATTAAPAIFSHSSARAVCSSPRNAPDDVLAMLTANNGVIMSTFVPDFVSQACADWQDEARDVALGAGIDLKDHVKFAEFTVARQQQHPKPVATIRDVVAQFEYLREVVGVEHIGVGGDYDGVDRLPVGLDDVSCYPSLFAELADLGWSDDDLAKVAGGNVLRVMRTVEQVAHDLQTTTTPSLATIEELDQSATA</sequence>
<reference evidence="2" key="1">
    <citation type="journal article" date="2019" name="Int. J. Syst. Evol. Microbiol.">
        <title>The Global Catalogue of Microorganisms (GCM) 10K type strain sequencing project: providing services to taxonomists for standard genome sequencing and annotation.</title>
        <authorList>
            <consortium name="The Broad Institute Genomics Platform"/>
            <consortium name="The Broad Institute Genome Sequencing Center for Infectious Disease"/>
            <person name="Wu L."/>
            <person name="Ma J."/>
        </authorList>
    </citation>
    <scope>NUCLEOTIDE SEQUENCE [LARGE SCALE GENOMIC DNA]</scope>
    <source>
        <strain evidence="2">CCUG 58127</strain>
    </source>
</reference>
<dbReference type="PANTHER" id="PTHR10443:SF12">
    <property type="entry name" value="DIPEPTIDASE"/>
    <property type="match status" value="1"/>
</dbReference>
<evidence type="ECO:0000313" key="1">
    <source>
        <dbReference type="EMBL" id="MFC6706876.1"/>
    </source>
</evidence>
<evidence type="ECO:0000313" key="2">
    <source>
        <dbReference type="Proteomes" id="UP001596298"/>
    </source>
</evidence>
<dbReference type="CDD" id="cd01301">
    <property type="entry name" value="rDP_like"/>
    <property type="match status" value="1"/>
</dbReference>
<name>A0ABW2AJ46_9MICO</name>
<dbReference type="InterPro" id="IPR032466">
    <property type="entry name" value="Metal_Hydrolase"/>
</dbReference>
<gene>
    <name evidence="1" type="ORF">ACFQDH_16840</name>
</gene>
<dbReference type="Pfam" id="PF01244">
    <property type="entry name" value="Peptidase_M19"/>
    <property type="match status" value="1"/>
</dbReference>
<dbReference type="RefSeq" id="WP_382403554.1">
    <property type="nucleotide sequence ID" value="NZ_JBHSWH010000001.1"/>
</dbReference>
<proteinExistence type="predicted"/>
<dbReference type="PANTHER" id="PTHR10443">
    <property type="entry name" value="MICROSOMAL DIPEPTIDASE"/>
    <property type="match status" value="1"/>
</dbReference>
<dbReference type="InterPro" id="IPR008257">
    <property type="entry name" value="Pept_M19"/>
</dbReference>
<dbReference type="EMBL" id="JBHSWH010000001">
    <property type="protein sequence ID" value="MFC6706876.1"/>
    <property type="molecule type" value="Genomic_DNA"/>
</dbReference>
<dbReference type="SUPFAM" id="SSF51556">
    <property type="entry name" value="Metallo-dependent hydrolases"/>
    <property type="match status" value="1"/>
</dbReference>
<comment type="caution">
    <text evidence="1">The sequence shown here is derived from an EMBL/GenBank/DDBJ whole genome shotgun (WGS) entry which is preliminary data.</text>
</comment>
<keyword evidence="2" id="KW-1185">Reference proteome</keyword>
<dbReference type="Proteomes" id="UP001596298">
    <property type="component" value="Unassembled WGS sequence"/>
</dbReference>